<gene>
    <name evidence="2" type="ORF">NELON_06405</name>
</gene>
<evidence type="ECO:0000313" key="3">
    <source>
        <dbReference type="Proteomes" id="UP000031392"/>
    </source>
</evidence>
<dbReference type="Proteomes" id="UP000031392">
    <property type="component" value="Chromosome"/>
</dbReference>
<dbReference type="AlphaFoldDB" id="A0A0B5CQM4"/>
<dbReference type="Pfam" id="PF11948">
    <property type="entry name" value="DUF3465"/>
    <property type="match status" value="1"/>
</dbReference>
<proteinExistence type="predicted"/>
<sequence length="160" mass="17661">MNEKKLLPVLLIAAAAVALYFFDGQGGQAPFNPPASPTQPASSIQASSSVSDSRLQTAFERRESDFQIEGRGVVAKVLPDDNKGSRHQRFILRLNSGQTVLVAHNIDLAPKIKGLKKGDEVAFYGEYEWSGQGGVIHWTHRDPQGRHPDGWLKHEGEVYR</sequence>
<feature type="compositionally biased region" description="Low complexity" evidence="1">
    <location>
        <begin position="38"/>
        <end position="50"/>
    </location>
</feature>
<dbReference type="KEGG" id="nel:NELON_06405"/>
<keyword evidence="3" id="KW-1185">Reference proteome</keyword>
<dbReference type="InterPro" id="IPR021856">
    <property type="entry name" value="DUF3465"/>
</dbReference>
<accession>A0A0B5CQM4</accession>
<organism evidence="2 3">
    <name type="scientific">Neisseria elongata subsp. glycolytica ATCC 29315</name>
    <dbReference type="NCBI Taxonomy" id="546263"/>
    <lineage>
        <taxon>Bacteria</taxon>
        <taxon>Pseudomonadati</taxon>
        <taxon>Pseudomonadota</taxon>
        <taxon>Betaproteobacteria</taxon>
        <taxon>Neisseriales</taxon>
        <taxon>Neisseriaceae</taxon>
        <taxon>Neisseria</taxon>
    </lineage>
</organism>
<reference evidence="3" key="1">
    <citation type="submission" date="2014-05" db="EMBL/GenBank/DDBJ databases">
        <title>Complete Genome sequence of Neisseria elongata subsp. glycolytica.</title>
        <authorList>
            <person name="Veyrier F.J."/>
            <person name="Taha M.-K."/>
        </authorList>
    </citation>
    <scope>NUCLEOTIDE SEQUENCE [LARGE SCALE GENOMIC DNA]</scope>
    <source>
        <strain evidence="3">ATCC 29315</strain>
    </source>
</reference>
<evidence type="ECO:0000313" key="2">
    <source>
        <dbReference type="EMBL" id="AJE18556.1"/>
    </source>
</evidence>
<evidence type="ECO:0008006" key="4">
    <source>
        <dbReference type="Google" id="ProtNLM"/>
    </source>
</evidence>
<dbReference type="RefSeq" id="WP_041961608.1">
    <property type="nucleotide sequence ID" value="NZ_CP007726.1"/>
</dbReference>
<dbReference type="PATRIC" id="fig|546263.7.peg.1373"/>
<evidence type="ECO:0000256" key="1">
    <source>
        <dbReference type="SAM" id="MobiDB-lite"/>
    </source>
</evidence>
<dbReference type="EMBL" id="CP007726">
    <property type="protein sequence ID" value="AJE18556.1"/>
    <property type="molecule type" value="Genomic_DNA"/>
</dbReference>
<dbReference type="HOGENOM" id="CLU_106707_1_0_4"/>
<reference evidence="2 3" key="2">
    <citation type="journal article" date="2015" name="PLoS Genet.">
        <title>Common Cell Shape Evolution of Two Nasopharyngeal Pathogens.</title>
        <authorList>
            <person name="Veyrier F.J."/>
            <person name="Biais N."/>
            <person name="Morales P."/>
            <person name="Belkacem N."/>
            <person name="Guilhen C."/>
            <person name="Ranjeva S."/>
            <person name="Sismeiro O."/>
            <person name="Pehau-Arnaudet G."/>
            <person name="Rocha E.P."/>
            <person name="Werts C."/>
            <person name="Taha M.K."/>
            <person name="Boneca I.G."/>
        </authorList>
    </citation>
    <scope>NUCLEOTIDE SEQUENCE [LARGE SCALE GENOMIC DNA]</scope>
    <source>
        <strain evidence="2 3">ATCC 29315</strain>
    </source>
</reference>
<name>A0A0B5CQM4_NEIEG</name>
<protein>
    <recommendedName>
        <fullName evidence="4">DUF3465 domain-containing protein</fullName>
    </recommendedName>
</protein>
<feature type="region of interest" description="Disordered" evidence="1">
    <location>
        <begin position="31"/>
        <end position="50"/>
    </location>
</feature>